<reference evidence="2" key="1">
    <citation type="submission" date="2021-07" db="EMBL/GenBank/DDBJ databases">
        <title>Draft genome of Mortierella alpina, strain LL118, isolated from an aspen leaf litter sample.</title>
        <authorList>
            <person name="Yang S."/>
            <person name="Vinatzer B.A."/>
        </authorList>
    </citation>
    <scope>NUCLEOTIDE SEQUENCE</scope>
    <source>
        <strain evidence="2">LL118</strain>
    </source>
</reference>
<proteinExistence type="predicted"/>
<dbReference type="Proteomes" id="UP000717515">
    <property type="component" value="Unassembled WGS sequence"/>
</dbReference>
<dbReference type="AlphaFoldDB" id="A0A9P8A764"/>
<name>A0A9P8A764_MORAP</name>
<feature type="transmembrane region" description="Helical" evidence="1">
    <location>
        <begin position="163"/>
        <end position="182"/>
    </location>
</feature>
<feature type="transmembrane region" description="Helical" evidence="1">
    <location>
        <begin position="263"/>
        <end position="282"/>
    </location>
</feature>
<protein>
    <submittedName>
        <fullName evidence="2">Uncharacterized protein</fullName>
    </submittedName>
</protein>
<evidence type="ECO:0000313" key="2">
    <source>
        <dbReference type="EMBL" id="KAG9323624.1"/>
    </source>
</evidence>
<keyword evidence="1" id="KW-0472">Membrane</keyword>
<gene>
    <name evidence="2" type="ORF">KVV02_000567</name>
</gene>
<feature type="non-terminal residue" evidence="2">
    <location>
        <position position="454"/>
    </location>
</feature>
<feature type="transmembrane region" description="Helical" evidence="1">
    <location>
        <begin position="74"/>
        <end position="95"/>
    </location>
</feature>
<sequence>MSCDNTRHDSVEESCFEPDKKLLALYPHLDGRNFFAPSPDAHSDDENDKQDKFDTALASCPKNKLRKEAQITQFILALSSVLHLLVALYTVWLIIQRNGGGGNKAIFTDLFTCAGVRIQPKPTNWALICFALSCIPKPISNLVLIFDVLRGSLWVRVLLEQQYWFILAVGATMYIVGLLYTIPITKHVGRRAIWEPERTNACYSHDPIHFLYPGPFQNNLFLIMVPVAILTLGVGPAFASALLYDRGDYETSRVWLTVHHANWSVMFAAMGVLFLSSGSKFIRILRINIIIAETRLGKPRTRFGVNDLISNSPARYLYVMQQITIFGGFSAMVLASLFLSSYVIFRDTLLETKLGLFNHGYAIAWTCSVPVIALVKVLLLHVQLIRNRRMKTFFTGLNWEVDAADDSQSLGAYFNPVRYLARGSGGDHNDRDQDMDDMITDSAIESVAYRVPVT</sequence>
<comment type="caution">
    <text evidence="2">The sequence shown here is derived from an EMBL/GenBank/DDBJ whole genome shotgun (WGS) entry which is preliminary data.</text>
</comment>
<organism evidence="2 3">
    <name type="scientific">Mortierella alpina</name>
    <name type="common">Oleaginous fungus</name>
    <name type="synonym">Mortierella renispora</name>
    <dbReference type="NCBI Taxonomy" id="64518"/>
    <lineage>
        <taxon>Eukaryota</taxon>
        <taxon>Fungi</taxon>
        <taxon>Fungi incertae sedis</taxon>
        <taxon>Mucoromycota</taxon>
        <taxon>Mortierellomycotina</taxon>
        <taxon>Mortierellomycetes</taxon>
        <taxon>Mortierellales</taxon>
        <taxon>Mortierellaceae</taxon>
        <taxon>Mortierella</taxon>
    </lineage>
</organism>
<feature type="transmembrane region" description="Helical" evidence="1">
    <location>
        <begin position="360"/>
        <end position="382"/>
    </location>
</feature>
<keyword evidence="1" id="KW-0812">Transmembrane</keyword>
<feature type="transmembrane region" description="Helical" evidence="1">
    <location>
        <begin position="220"/>
        <end position="243"/>
    </location>
</feature>
<accession>A0A9P8A764</accession>
<keyword evidence="1" id="KW-1133">Transmembrane helix</keyword>
<evidence type="ECO:0000256" key="1">
    <source>
        <dbReference type="SAM" id="Phobius"/>
    </source>
</evidence>
<evidence type="ECO:0000313" key="3">
    <source>
        <dbReference type="Proteomes" id="UP000717515"/>
    </source>
</evidence>
<dbReference type="EMBL" id="JAIFTL010000093">
    <property type="protein sequence ID" value="KAG9323624.1"/>
    <property type="molecule type" value="Genomic_DNA"/>
</dbReference>
<feature type="transmembrane region" description="Helical" evidence="1">
    <location>
        <begin position="323"/>
        <end position="345"/>
    </location>
</feature>